<feature type="transmembrane region" description="Helical" evidence="5">
    <location>
        <begin position="170"/>
        <end position="188"/>
    </location>
</feature>
<dbReference type="GO" id="GO:0005506">
    <property type="term" value="F:iron ion binding"/>
    <property type="evidence" value="ECO:0007669"/>
    <property type="project" value="InterPro"/>
</dbReference>
<dbReference type="Pfam" id="PF04116">
    <property type="entry name" value="FA_hydroxylase"/>
    <property type="match status" value="1"/>
</dbReference>
<accession>A0A7S2GVH5</accession>
<evidence type="ECO:0000313" key="8">
    <source>
        <dbReference type="EMBL" id="CAD9472811.1"/>
    </source>
</evidence>
<protein>
    <recommendedName>
        <fullName evidence="7">Fatty acid hydroxylase domain-containing protein</fullName>
    </recommendedName>
</protein>
<gene>
    <name evidence="8" type="ORF">DSPE1174_LOCUS27759</name>
</gene>
<evidence type="ECO:0000256" key="5">
    <source>
        <dbReference type="SAM" id="Phobius"/>
    </source>
</evidence>
<comment type="subcellular location">
    <subcellularLocation>
        <location evidence="1">Membrane</location>
    </subcellularLocation>
</comment>
<keyword evidence="4 5" id="KW-0472">Membrane</keyword>
<dbReference type="PANTHER" id="PTHR11863">
    <property type="entry name" value="STEROL DESATURASE"/>
    <property type="match status" value="1"/>
</dbReference>
<dbReference type="EMBL" id="HBGS01053838">
    <property type="protein sequence ID" value="CAD9472811.1"/>
    <property type="molecule type" value="Transcribed_RNA"/>
</dbReference>
<feature type="chain" id="PRO_5030892122" description="Fatty acid hydroxylase domain-containing protein" evidence="6">
    <location>
        <begin position="24"/>
        <end position="315"/>
    </location>
</feature>
<feature type="transmembrane region" description="Helical" evidence="5">
    <location>
        <begin position="287"/>
        <end position="305"/>
    </location>
</feature>
<evidence type="ECO:0000256" key="2">
    <source>
        <dbReference type="ARBA" id="ARBA00022692"/>
    </source>
</evidence>
<feature type="domain" description="Fatty acid hydroxylase" evidence="7">
    <location>
        <begin position="175"/>
        <end position="304"/>
    </location>
</feature>
<dbReference type="InterPro" id="IPR006694">
    <property type="entry name" value="Fatty_acid_hydroxylase"/>
</dbReference>
<proteinExistence type="predicted"/>
<dbReference type="GO" id="GO:0016020">
    <property type="term" value="C:membrane"/>
    <property type="evidence" value="ECO:0007669"/>
    <property type="project" value="UniProtKB-SubCell"/>
</dbReference>
<name>A0A7S2GVH5_9STRA</name>
<keyword evidence="3 5" id="KW-1133">Transmembrane helix</keyword>
<evidence type="ECO:0000256" key="4">
    <source>
        <dbReference type="ARBA" id="ARBA00023136"/>
    </source>
</evidence>
<evidence type="ECO:0000256" key="6">
    <source>
        <dbReference type="SAM" id="SignalP"/>
    </source>
</evidence>
<feature type="signal peptide" evidence="6">
    <location>
        <begin position="1"/>
        <end position="23"/>
    </location>
</feature>
<sequence length="315" mass="36401">MNSKVSSIVGCVSLLAIFASVTAALEAASAFVPIMEAASPALNNPYFAFNNWVNHILFPSKILESTDSMFGAEWGYYAICYIRDLFAATFLYYTTAGIWHIYIYNIKGDQFFVQQGYPMPSTEIIREQIMVAQMSIFCYAALPVFSEWLIEHNYTLVYWSISEIGGWPQYLIFTAIYLSLVEIGIYWMHRTLHTNKFLYKYVHGLHHKYNKRQLLTPWASIAFNPLDGILQASPYVVALFLVPCHYLTHVAMLFFTAIWATNIHDALDGNTEPIMGSKYHTIHHTHYMVNYGQIFIFCDWYWGTLRESTKRKKKC</sequence>
<evidence type="ECO:0000259" key="7">
    <source>
        <dbReference type="Pfam" id="PF04116"/>
    </source>
</evidence>
<feature type="transmembrane region" description="Helical" evidence="5">
    <location>
        <begin position="235"/>
        <end position="260"/>
    </location>
</feature>
<organism evidence="8">
    <name type="scientific">Octactis speculum</name>
    <dbReference type="NCBI Taxonomy" id="3111310"/>
    <lineage>
        <taxon>Eukaryota</taxon>
        <taxon>Sar</taxon>
        <taxon>Stramenopiles</taxon>
        <taxon>Ochrophyta</taxon>
        <taxon>Dictyochophyceae</taxon>
        <taxon>Dictyochales</taxon>
        <taxon>Dictyochaceae</taxon>
        <taxon>Octactis</taxon>
    </lineage>
</organism>
<dbReference type="InterPro" id="IPR050307">
    <property type="entry name" value="Sterol_Desaturase_Related"/>
</dbReference>
<feature type="transmembrane region" description="Helical" evidence="5">
    <location>
        <begin position="129"/>
        <end position="150"/>
    </location>
</feature>
<dbReference type="GO" id="GO:0008610">
    <property type="term" value="P:lipid biosynthetic process"/>
    <property type="evidence" value="ECO:0007669"/>
    <property type="project" value="InterPro"/>
</dbReference>
<dbReference type="AlphaFoldDB" id="A0A7S2GVH5"/>
<evidence type="ECO:0000256" key="3">
    <source>
        <dbReference type="ARBA" id="ARBA00022989"/>
    </source>
</evidence>
<evidence type="ECO:0000256" key="1">
    <source>
        <dbReference type="ARBA" id="ARBA00004370"/>
    </source>
</evidence>
<keyword evidence="6" id="KW-0732">Signal</keyword>
<keyword evidence="2 5" id="KW-0812">Transmembrane</keyword>
<dbReference type="GO" id="GO:0016491">
    <property type="term" value="F:oxidoreductase activity"/>
    <property type="evidence" value="ECO:0007669"/>
    <property type="project" value="InterPro"/>
</dbReference>
<reference evidence="8" key="1">
    <citation type="submission" date="2021-01" db="EMBL/GenBank/DDBJ databases">
        <authorList>
            <person name="Corre E."/>
            <person name="Pelletier E."/>
            <person name="Niang G."/>
            <person name="Scheremetjew M."/>
            <person name="Finn R."/>
            <person name="Kale V."/>
            <person name="Holt S."/>
            <person name="Cochrane G."/>
            <person name="Meng A."/>
            <person name="Brown T."/>
            <person name="Cohen L."/>
        </authorList>
    </citation>
    <scope>NUCLEOTIDE SEQUENCE</scope>
    <source>
        <strain evidence="8">CCMP1381</strain>
    </source>
</reference>